<comment type="caution">
    <text evidence="1">The sequence shown here is derived from an EMBL/GenBank/DDBJ whole genome shotgun (WGS) entry which is preliminary data.</text>
</comment>
<dbReference type="Proteomes" id="UP000821865">
    <property type="component" value="Chromosome 1"/>
</dbReference>
<protein>
    <submittedName>
        <fullName evidence="1">Uncharacterized protein</fullName>
    </submittedName>
</protein>
<dbReference type="EMBL" id="CM023470">
    <property type="protein sequence ID" value="KAH7977709.1"/>
    <property type="molecule type" value="Genomic_DNA"/>
</dbReference>
<gene>
    <name evidence="1" type="ORF">HPB49_003204</name>
</gene>
<name>A0ACB8DTQ0_DERSI</name>
<accession>A0ACB8DTQ0</accession>
<reference evidence="1" key="1">
    <citation type="submission" date="2020-05" db="EMBL/GenBank/DDBJ databases">
        <title>Large-scale comparative analyses of tick genomes elucidate their genetic diversity and vector capacities.</title>
        <authorList>
            <person name="Jia N."/>
            <person name="Wang J."/>
            <person name="Shi W."/>
            <person name="Du L."/>
            <person name="Sun Y."/>
            <person name="Zhan W."/>
            <person name="Jiang J."/>
            <person name="Wang Q."/>
            <person name="Zhang B."/>
            <person name="Ji P."/>
            <person name="Sakyi L.B."/>
            <person name="Cui X."/>
            <person name="Yuan T."/>
            <person name="Jiang B."/>
            <person name="Yang W."/>
            <person name="Lam T.T.-Y."/>
            <person name="Chang Q."/>
            <person name="Ding S."/>
            <person name="Wang X."/>
            <person name="Zhu J."/>
            <person name="Ruan X."/>
            <person name="Zhao L."/>
            <person name="Wei J."/>
            <person name="Que T."/>
            <person name="Du C."/>
            <person name="Cheng J."/>
            <person name="Dai P."/>
            <person name="Han X."/>
            <person name="Huang E."/>
            <person name="Gao Y."/>
            <person name="Liu J."/>
            <person name="Shao H."/>
            <person name="Ye R."/>
            <person name="Li L."/>
            <person name="Wei W."/>
            <person name="Wang X."/>
            <person name="Wang C."/>
            <person name="Yang T."/>
            <person name="Huo Q."/>
            <person name="Li W."/>
            <person name="Guo W."/>
            <person name="Chen H."/>
            <person name="Zhou L."/>
            <person name="Ni X."/>
            <person name="Tian J."/>
            <person name="Zhou Y."/>
            <person name="Sheng Y."/>
            <person name="Liu T."/>
            <person name="Pan Y."/>
            <person name="Xia L."/>
            <person name="Li J."/>
            <person name="Zhao F."/>
            <person name="Cao W."/>
        </authorList>
    </citation>
    <scope>NUCLEOTIDE SEQUENCE</scope>
    <source>
        <strain evidence="1">Dsil-2018</strain>
    </source>
</reference>
<evidence type="ECO:0000313" key="2">
    <source>
        <dbReference type="Proteomes" id="UP000821865"/>
    </source>
</evidence>
<organism evidence="1 2">
    <name type="scientific">Dermacentor silvarum</name>
    <name type="common">Tick</name>
    <dbReference type="NCBI Taxonomy" id="543639"/>
    <lineage>
        <taxon>Eukaryota</taxon>
        <taxon>Metazoa</taxon>
        <taxon>Ecdysozoa</taxon>
        <taxon>Arthropoda</taxon>
        <taxon>Chelicerata</taxon>
        <taxon>Arachnida</taxon>
        <taxon>Acari</taxon>
        <taxon>Parasitiformes</taxon>
        <taxon>Ixodida</taxon>
        <taxon>Ixodoidea</taxon>
        <taxon>Ixodidae</taxon>
        <taxon>Rhipicephalinae</taxon>
        <taxon>Dermacentor</taxon>
    </lineage>
</organism>
<sequence length="195" mass="21484">MRSSTTGVCTQAGETAPWSAQLQEYGEYLVGSYPGMCPSVNQLYSNFRCLRTVLSHRRGDYKSCTVSEACGCFLFADLPLWNEFRWVINVNLQESSGLDGQSDRLQPGRPAVHHFASCHCLRDVELTFAAEMAQAVTLFRGMGRSGGLCSLLCGGWTFDYYTATAFSNMLGSTLIHVTFGVVLPECAVMPMMEMP</sequence>
<evidence type="ECO:0000313" key="1">
    <source>
        <dbReference type="EMBL" id="KAH7977709.1"/>
    </source>
</evidence>
<proteinExistence type="predicted"/>
<keyword evidence="2" id="KW-1185">Reference proteome</keyword>